<dbReference type="Proteomes" id="UP000521017">
    <property type="component" value="Unassembled WGS sequence"/>
</dbReference>
<comment type="caution">
    <text evidence="2">The sequence shown here is derived from an EMBL/GenBank/DDBJ whole genome shotgun (WGS) entry which is preliminary data.</text>
</comment>
<proteinExistence type="predicted"/>
<gene>
    <name evidence="2" type="ORF">HDF25_000679</name>
</gene>
<feature type="chain" id="PRO_5030601468" description="DUF4369 domain-containing protein" evidence="1">
    <location>
        <begin position="21"/>
        <end position="215"/>
    </location>
</feature>
<evidence type="ECO:0000313" key="2">
    <source>
        <dbReference type="EMBL" id="MBB6498542.1"/>
    </source>
</evidence>
<name>A0A7X0MGP6_9SPHI</name>
<dbReference type="RefSeq" id="WP_184622774.1">
    <property type="nucleotide sequence ID" value="NZ_JACHCC010000002.1"/>
</dbReference>
<evidence type="ECO:0000313" key="3">
    <source>
        <dbReference type="Proteomes" id="UP000521017"/>
    </source>
</evidence>
<sequence length="215" mass="24297">MKNAIFYALCIVFLSTNVFSQTLQVGGSGKTLQQMKNNAILGTPYFNDSFSGSVITTNSSKELKIPQLRYDIYVQNIEYLYNDKVYLIQDSVKSFTANDSIGKSHVFVKKRLGKKDSFFQTLATGKVGLLKQYQAKLVSAEDWYTKKQTKTFISEIIYYTGKGENLEKLNTSRKGLTALFSDKIAAVNEFIEKNKTDLKTDEGLVALFQFYNGLN</sequence>
<evidence type="ECO:0000256" key="1">
    <source>
        <dbReference type="SAM" id="SignalP"/>
    </source>
</evidence>
<keyword evidence="1" id="KW-0732">Signal</keyword>
<evidence type="ECO:0008006" key="4">
    <source>
        <dbReference type="Google" id="ProtNLM"/>
    </source>
</evidence>
<feature type="signal peptide" evidence="1">
    <location>
        <begin position="1"/>
        <end position="20"/>
    </location>
</feature>
<dbReference type="EMBL" id="JACHCC010000002">
    <property type="protein sequence ID" value="MBB6498542.1"/>
    <property type="molecule type" value="Genomic_DNA"/>
</dbReference>
<dbReference type="AlphaFoldDB" id="A0A7X0MGP6"/>
<accession>A0A7X0MGP6</accession>
<protein>
    <recommendedName>
        <fullName evidence="4">DUF4369 domain-containing protein</fullName>
    </recommendedName>
</protein>
<reference evidence="2 3" key="1">
    <citation type="submission" date="2020-08" db="EMBL/GenBank/DDBJ databases">
        <title>Genomic Encyclopedia of Type Strains, Phase IV (KMG-V): Genome sequencing to study the core and pangenomes of soil and plant-associated prokaryotes.</title>
        <authorList>
            <person name="Whitman W."/>
        </authorList>
    </citation>
    <scope>NUCLEOTIDE SEQUENCE [LARGE SCALE GENOMIC DNA]</scope>
    <source>
        <strain evidence="2 3">M2T3</strain>
    </source>
</reference>
<organism evidence="2 3">
    <name type="scientific">Pedobacter cryoconitis</name>
    <dbReference type="NCBI Taxonomy" id="188932"/>
    <lineage>
        <taxon>Bacteria</taxon>
        <taxon>Pseudomonadati</taxon>
        <taxon>Bacteroidota</taxon>
        <taxon>Sphingobacteriia</taxon>
        <taxon>Sphingobacteriales</taxon>
        <taxon>Sphingobacteriaceae</taxon>
        <taxon>Pedobacter</taxon>
    </lineage>
</organism>